<keyword evidence="2" id="KW-0998">Cell outer membrane</keyword>
<dbReference type="Pfam" id="PF08212">
    <property type="entry name" value="Lipocalin_2"/>
    <property type="match status" value="1"/>
</dbReference>
<comment type="function">
    <text evidence="2">Involved in the storage or transport of lipids necessary for membrane maintenance under stressful conditions. Displays a binding preference for lysophospholipids.</text>
</comment>
<comment type="similarity">
    <text evidence="1 2">Belongs to the calycin superfamily. Lipocalin family.</text>
</comment>
<evidence type="ECO:0000259" key="4">
    <source>
        <dbReference type="Pfam" id="PF08212"/>
    </source>
</evidence>
<dbReference type="InterPro" id="IPR002446">
    <property type="entry name" value="Lipocalin_bac"/>
</dbReference>
<proteinExistence type="inferred from homology"/>
<dbReference type="EMBL" id="OMKW01000001">
    <property type="protein sequence ID" value="SPF28120.1"/>
    <property type="molecule type" value="Genomic_DNA"/>
</dbReference>
<keyword evidence="3" id="KW-0564">Palmitate</keyword>
<feature type="domain" description="Lipocalin/cytosolic fatty-acid binding" evidence="4">
    <location>
        <begin position="60"/>
        <end position="200"/>
    </location>
</feature>
<dbReference type="Gene3D" id="2.40.128.20">
    <property type="match status" value="1"/>
</dbReference>
<dbReference type="GO" id="GO:0008289">
    <property type="term" value="F:lipid binding"/>
    <property type="evidence" value="ECO:0007669"/>
    <property type="project" value="UniProtKB-UniRule"/>
</dbReference>
<dbReference type="SUPFAM" id="SSF50814">
    <property type="entry name" value="Lipocalins"/>
    <property type="match status" value="1"/>
</dbReference>
<sequence length="208" mass="22915">MVLRAVCTQQTHFAQLDLPRSSRKCSCMKHLLLAAALCLLTGCSANYRDQSVEVMTEPTLDLERYAGLWYEVARFPNFFERDCVAATAEYTPRPDGRITVLNSCRDGTLDGELKQAEGVARIAGDNPARLEVSFTPYIPFAWADYWVLDIDQDYTVAVIGSPGGGLGWVLARDRALPPARVDAALQVLARNGYDISQVERFGPDGAPL</sequence>
<dbReference type="PRINTS" id="PR01171">
    <property type="entry name" value="BCTLIPOCALIN"/>
</dbReference>
<organism evidence="5 6">
    <name type="scientific">Pontivivens insulae</name>
    <dbReference type="NCBI Taxonomy" id="1639689"/>
    <lineage>
        <taxon>Bacteria</taxon>
        <taxon>Pseudomonadati</taxon>
        <taxon>Pseudomonadota</taxon>
        <taxon>Alphaproteobacteria</taxon>
        <taxon>Rhodobacterales</taxon>
        <taxon>Paracoccaceae</taxon>
        <taxon>Pontivivens</taxon>
    </lineage>
</organism>
<dbReference type="CDD" id="cd19438">
    <property type="entry name" value="lipocalin_Blc-like"/>
    <property type="match status" value="1"/>
</dbReference>
<name>A0A2R8A7X0_9RHOB</name>
<evidence type="ECO:0000256" key="3">
    <source>
        <dbReference type="PIRSR" id="PIRSR036893-52"/>
    </source>
</evidence>
<accession>A0A2R8A7X0</accession>
<dbReference type="PROSITE" id="PS00213">
    <property type="entry name" value="LIPOCALIN"/>
    <property type="match status" value="1"/>
</dbReference>
<keyword evidence="6" id="KW-1185">Reference proteome</keyword>
<gene>
    <name evidence="5" type="primary">blc</name>
    <name evidence="5" type="ORF">POI8812_00418</name>
</gene>
<dbReference type="PANTHER" id="PTHR10612:SF34">
    <property type="entry name" value="APOLIPOPROTEIN D"/>
    <property type="match status" value="1"/>
</dbReference>
<dbReference type="InterPro" id="IPR012674">
    <property type="entry name" value="Calycin"/>
</dbReference>
<evidence type="ECO:0000256" key="1">
    <source>
        <dbReference type="ARBA" id="ARBA00006889"/>
    </source>
</evidence>
<evidence type="ECO:0000313" key="5">
    <source>
        <dbReference type="EMBL" id="SPF28120.1"/>
    </source>
</evidence>
<comment type="subunit">
    <text evidence="2">Homodimer.</text>
</comment>
<dbReference type="PANTHER" id="PTHR10612">
    <property type="entry name" value="APOLIPOPROTEIN D"/>
    <property type="match status" value="1"/>
</dbReference>
<keyword evidence="2" id="KW-0446">Lipid-binding</keyword>
<dbReference type="GO" id="GO:0009279">
    <property type="term" value="C:cell outer membrane"/>
    <property type="evidence" value="ECO:0007669"/>
    <property type="project" value="UniProtKB-SubCell"/>
</dbReference>
<evidence type="ECO:0000256" key="2">
    <source>
        <dbReference type="PIRNR" id="PIRNR036893"/>
    </source>
</evidence>
<feature type="lipid moiety-binding region" description="N-palmitoyl cysteine" evidence="3">
    <location>
        <position position="43"/>
    </location>
</feature>
<keyword evidence="2" id="KW-0472">Membrane</keyword>
<evidence type="ECO:0000313" key="6">
    <source>
        <dbReference type="Proteomes" id="UP000244932"/>
    </source>
</evidence>
<dbReference type="InterPro" id="IPR022271">
    <property type="entry name" value="Lipocalin_ApoD"/>
</dbReference>
<protein>
    <recommendedName>
        <fullName evidence="2">Outer membrane lipoprotein Blc</fullName>
    </recommendedName>
</protein>
<keyword evidence="2 3" id="KW-0449">Lipoprotein</keyword>
<feature type="lipid moiety-binding region" description="S-diacylglycerol cysteine" evidence="3">
    <location>
        <position position="43"/>
    </location>
</feature>
<reference evidence="5 6" key="1">
    <citation type="submission" date="2018-03" db="EMBL/GenBank/DDBJ databases">
        <authorList>
            <person name="Keele B.F."/>
        </authorList>
    </citation>
    <scope>NUCLEOTIDE SEQUENCE [LARGE SCALE GENOMIC DNA]</scope>
    <source>
        <strain evidence="5 6">CeCT 8812</strain>
    </source>
</reference>
<dbReference type="Proteomes" id="UP000244932">
    <property type="component" value="Unassembled WGS sequence"/>
</dbReference>
<dbReference type="AlphaFoldDB" id="A0A2R8A7X0"/>
<dbReference type="InterPro" id="IPR022272">
    <property type="entry name" value="Lipocalin_CS"/>
</dbReference>
<comment type="subcellular location">
    <subcellularLocation>
        <location evidence="2">Cell outer membrane</location>
    </subcellularLocation>
</comment>
<dbReference type="InterPro" id="IPR047202">
    <property type="entry name" value="Lipocalin_Blc-like_dom"/>
</dbReference>
<dbReference type="PIRSF" id="PIRSF036893">
    <property type="entry name" value="Lipocalin_ApoD"/>
    <property type="match status" value="1"/>
</dbReference>
<dbReference type="InterPro" id="IPR000566">
    <property type="entry name" value="Lipocln_cytosolic_FA-bd_dom"/>
</dbReference>
<dbReference type="GO" id="GO:0006950">
    <property type="term" value="P:response to stress"/>
    <property type="evidence" value="ECO:0007669"/>
    <property type="project" value="UniProtKB-ARBA"/>
</dbReference>